<evidence type="ECO:0000313" key="3">
    <source>
        <dbReference type="Proteomes" id="UP001529510"/>
    </source>
</evidence>
<feature type="region of interest" description="Disordered" evidence="1">
    <location>
        <begin position="358"/>
        <end position="391"/>
    </location>
</feature>
<name>A0ABD0P101_CIRMR</name>
<comment type="caution">
    <text evidence="2">The sequence shown here is derived from an EMBL/GenBank/DDBJ whole genome shotgun (WGS) entry which is preliminary data.</text>
</comment>
<evidence type="ECO:0000313" key="2">
    <source>
        <dbReference type="EMBL" id="KAL0166896.1"/>
    </source>
</evidence>
<dbReference type="Proteomes" id="UP001529510">
    <property type="component" value="Unassembled WGS sequence"/>
</dbReference>
<accession>A0ABD0P101</accession>
<feature type="region of interest" description="Disordered" evidence="1">
    <location>
        <begin position="296"/>
        <end position="318"/>
    </location>
</feature>
<feature type="non-terminal residue" evidence="2">
    <location>
        <position position="602"/>
    </location>
</feature>
<proteinExistence type="predicted"/>
<evidence type="ECO:0000256" key="1">
    <source>
        <dbReference type="SAM" id="MobiDB-lite"/>
    </source>
</evidence>
<evidence type="ECO:0008006" key="4">
    <source>
        <dbReference type="Google" id="ProtNLM"/>
    </source>
</evidence>
<sequence>MRPQQGTYCDPLKKLCSIYQRGRNIEAYVEEFLLHCHLVSGDDVMLKDCFWSGLDLDISLNLPDEDPGWTLAQYIDFVLWSCGSEFTVVEVDDEESPKHFLGGGSRPWAPMAMESGQSGLPPCHTLMIASPVFVTTPMPQPEPTSKFAAMFQSESALKMAAMLQPESVSKMAIRPQPKSPPARAAFSPATSSARVASSPVWSAMPEPLAIMKVTPRSSATMDDTQEFPVVMDTKPEFTVASFQFSRPTIKVGESSWHSKAVIVGVYRGVMAVAMLCVWAVHCILTPEPSPVQVSVPEPSPVQVSGPKPNPVQEFFPEPSPVQEFVPKPSPVRESFPEPSPVQEFVPVPSPVLVSVPEPSSVQESVPEPSPVQVSGPESSSGQGSVSEMSPVTESNLDAVPLWLPTQPDLLKPPCAPPASFRSSFVSSALLIPSRPPPSALLTLPLASIWSLPSLHLWSLPSAPLTPPWPSAPPLGLLWSLPSTPLTPPWPPPSDQSIPPQAFLWSLPSALLIPPWPPPLVQSALPKALLWFLPSDLLITPWPLPLVLSTSSLILIWSRPSALWTHLGPSPSVPPLPPVPLHGPGPPSLPVSASVPLPSWTLI</sequence>
<gene>
    <name evidence="2" type="ORF">M9458_038740</name>
</gene>
<protein>
    <recommendedName>
        <fullName evidence="4">Mitochondrial antiviral signaling protein</fullName>
    </recommendedName>
</protein>
<dbReference type="AlphaFoldDB" id="A0ABD0P101"/>
<organism evidence="2 3">
    <name type="scientific">Cirrhinus mrigala</name>
    <name type="common">Mrigala</name>
    <dbReference type="NCBI Taxonomy" id="683832"/>
    <lineage>
        <taxon>Eukaryota</taxon>
        <taxon>Metazoa</taxon>
        <taxon>Chordata</taxon>
        <taxon>Craniata</taxon>
        <taxon>Vertebrata</taxon>
        <taxon>Euteleostomi</taxon>
        <taxon>Actinopterygii</taxon>
        <taxon>Neopterygii</taxon>
        <taxon>Teleostei</taxon>
        <taxon>Ostariophysi</taxon>
        <taxon>Cypriniformes</taxon>
        <taxon>Cyprinidae</taxon>
        <taxon>Labeoninae</taxon>
        <taxon>Labeonini</taxon>
        <taxon>Cirrhinus</taxon>
    </lineage>
</organism>
<reference evidence="2 3" key="1">
    <citation type="submission" date="2024-05" db="EMBL/GenBank/DDBJ databases">
        <title>Genome sequencing and assembly of Indian major carp, Cirrhinus mrigala (Hamilton, 1822).</title>
        <authorList>
            <person name="Mohindra V."/>
            <person name="Chowdhury L.M."/>
            <person name="Lal K."/>
            <person name="Jena J.K."/>
        </authorList>
    </citation>
    <scope>NUCLEOTIDE SEQUENCE [LARGE SCALE GENOMIC DNA]</scope>
    <source>
        <strain evidence="2">CM1030</strain>
        <tissue evidence="2">Blood</tissue>
    </source>
</reference>
<keyword evidence="3" id="KW-1185">Reference proteome</keyword>
<feature type="compositionally biased region" description="Low complexity" evidence="1">
    <location>
        <begin position="358"/>
        <end position="390"/>
    </location>
</feature>
<dbReference type="EMBL" id="JAMKFB020000019">
    <property type="protein sequence ID" value="KAL0166896.1"/>
    <property type="molecule type" value="Genomic_DNA"/>
</dbReference>